<evidence type="ECO:0000256" key="1">
    <source>
        <dbReference type="SAM" id="MobiDB-lite"/>
    </source>
</evidence>
<keyword evidence="3" id="KW-1185">Reference proteome</keyword>
<evidence type="ECO:0000313" key="2">
    <source>
        <dbReference type="EMBL" id="PAV93468.1"/>
    </source>
</evidence>
<protein>
    <submittedName>
        <fullName evidence="2">Uncharacterized protein</fullName>
    </submittedName>
</protein>
<dbReference type="AlphaFoldDB" id="A0A2A2M4Q6"/>
<dbReference type="EMBL" id="LIAE01005228">
    <property type="protein sequence ID" value="PAV93468.1"/>
    <property type="molecule type" value="Genomic_DNA"/>
</dbReference>
<reference evidence="2 3" key="1">
    <citation type="journal article" date="2017" name="Curr. Biol.">
        <title>Genome architecture and evolution of a unichromosomal asexual nematode.</title>
        <authorList>
            <person name="Fradin H."/>
            <person name="Zegar C."/>
            <person name="Gutwein M."/>
            <person name="Lucas J."/>
            <person name="Kovtun M."/>
            <person name="Corcoran D."/>
            <person name="Baugh L.R."/>
            <person name="Kiontke K."/>
            <person name="Gunsalus K."/>
            <person name="Fitch D.H."/>
            <person name="Piano F."/>
        </authorList>
    </citation>
    <scope>NUCLEOTIDE SEQUENCE [LARGE SCALE GENOMIC DNA]</scope>
    <source>
        <strain evidence="2">PF1309</strain>
    </source>
</reference>
<feature type="compositionally biased region" description="Basic and acidic residues" evidence="1">
    <location>
        <begin position="1"/>
        <end position="20"/>
    </location>
</feature>
<sequence length="149" mass="15293">MGVERHAGRDDQPGRAREVEGGGIVDNDAVDRLRPFARGGVAVPGDDVRSGGGERANGRHAGTGEAEDGVALDLPGGGEDHAAFAQIDPSPRTWSGVHFSARGMARGAQRPHVARWTPDQVRGDGVFGATGIVLTAASAWTGRQAPAPG</sequence>
<feature type="region of interest" description="Disordered" evidence="1">
    <location>
        <begin position="1"/>
        <end position="80"/>
    </location>
</feature>
<comment type="caution">
    <text evidence="2">The sequence shown here is derived from an EMBL/GenBank/DDBJ whole genome shotgun (WGS) entry which is preliminary data.</text>
</comment>
<dbReference type="Proteomes" id="UP000218231">
    <property type="component" value="Unassembled WGS sequence"/>
</dbReference>
<proteinExistence type="predicted"/>
<evidence type="ECO:0000313" key="3">
    <source>
        <dbReference type="Proteomes" id="UP000218231"/>
    </source>
</evidence>
<accession>A0A2A2M4Q6</accession>
<gene>
    <name evidence="2" type="ORF">WR25_24112</name>
</gene>
<organism evidence="2 3">
    <name type="scientific">Diploscapter pachys</name>
    <dbReference type="NCBI Taxonomy" id="2018661"/>
    <lineage>
        <taxon>Eukaryota</taxon>
        <taxon>Metazoa</taxon>
        <taxon>Ecdysozoa</taxon>
        <taxon>Nematoda</taxon>
        <taxon>Chromadorea</taxon>
        <taxon>Rhabditida</taxon>
        <taxon>Rhabditina</taxon>
        <taxon>Rhabditomorpha</taxon>
        <taxon>Rhabditoidea</taxon>
        <taxon>Rhabditidae</taxon>
        <taxon>Diploscapter</taxon>
    </lineage>
</organism>
<name>A0A2A2M4Q6_9BILA</name>